<dbReference type="InterPro" id="IPR024069">
    <property type="entry name" value="AF2212-like_dom_sf"/>
</dbReference>
<dbReference type="Proteomes" id="UP000326837">
    <property type="component" value="Chromosome"/>
</dbReference>
<keyword evidence="2" id="KW-1185">Reference proteome</keyword>
<organism evidence="1 2">
    <name type="scientific">Lacipirellula parvula</name>
    <dbReference type="NCBI Taxonomy" id="2650471"/>
    <lineage>
        <taxon>Bacteria</taxon>
        <taxon>Pseudomonadati</taxon>
        <taxon>Planctomycetota</taxon>
        <taxon>Planctomycetia</taxon>
        <taxon>Pirellulales</taxon>
        <taxon>Lacipirellulaceae</taxon>
        <taxon>Lacipirellula</taxon>
    </lineage>
</organism>
<protein>
    <recommendedName>
        <fullName evidence="3">DUF104 domain-containing protein</fullName>
    </recommendedName>
</protein>
<dbReference type="RefSeq" id="WP_152101686.1">
    <property type="nucleotide sequence ID" value="NZ_AP021861.1"/>
</dbReference>
<gene>
    <name evidence="1" type="ORF">PLANPX_6142</name>
</gene>
<evidence type="ECO:0008006" key="3">
    <source>
        <dbReference type="Google" id="ProtNLM"/>
    </source>
</evidence>
<evidence type="ECO:0000313" key="1">
    <source>
        <dbReference type="EMBL" id="BBO36530.1"/>
    </source>
</evidence>
<dbReference type="EMBL" id="AP021861">
    <property type="protein sequence ID" value="BBO36530.1"/>
    <property type="molecule type" value="Genomic_DNA"/>
</dbReference>
<dbReference type="KEGG" id="lpav:PLANPX_6142"/>
<dbReference type="SUPFAM" id="SSF141694">
    <property type="entry name" value="AF2212/PG0164-like"/>
    <property type="match status" value="1"/>
</dbReference>
<dbReference type="InterPro" id="IPR008203">
    <property type="entry name" value="AF2212-like"/>
</dbReference>
<dbReference type="AlphaFoldDB" id="A0A5K7XI27"/>
<reference evidence="2" key="1">
    <citation type="submission" date="2019-10" db="EMBL/GenBank/DDBJ databases">
        <title>Lacipirellula parvula gen. nov., sp. nov., representing a lineage of planctomycetes widespread in freshwater anoxic habitats, and description of the family Lacipirellulaceae.</title>
        <authorList>
            <person name="Dedysh S.N."/>
            <person name="Kulichevskaya I.S."/>
            <person name="Beletsky A.V."/>
            <person name="Rakitin A.L."/>
            <person name="Mardanov A.V."/>
            <person name="Ivanova A.A."/>
            <person name="Saltykova V.X."/>
            <person name="Rijpstra W.I.C."/>
            <person name="Sinninghe Damste J.S."/>
            <person name="Ravin N.V."/>
        </authorList>
    </citation>
    <scope>NUCLEOTIDE SEQUENCE [LARGE SCALE GENOMIC DNA]</scope>
    <source>
        <strain evidence="2">PX69</strain>
    </source>
</reference>
<sequence>METIQGIYENGVIRPLEPLALPESTPVSIVVPSPDENGELGSNSAELYEILSHSYDTGDTDLAARIDELHP</sequence>
<proteinExistence type="predicted"/>
<name>A0A5K7XI27_9BACT</name>
<evidence type="ECO:0000313" key="2">
    <source>
        <dbReference type="Proteomes" id="UP000326837"/>
    </source>
</evidence>
<dbReference type="Gene3D" id="4.10.1150.10">
    <property type="entry name" value="AF2212/PG0164-like"/>
    <property type="match status" value="1"/>
</dbReference>
<dbReference type="Pfam" id="PF01954">
    <property type="entry name" value="AF2212-like"/>
    <property type="match status" value="1"/>
</dbReference>
<accession>A0A5K7XI27</accession>